<dbReference type="Proteomes" id="UP000092460">
    <property type="component" value="Unassembled WGS sequence"/>
</dbReference>
<proteinExistence type="predicted"/>
<evidence type="ECO:0000313" key="2">
    <source>
        <dbReference type="EnsemblMetazoa" id="GPPI018543-PA"/>
    </source>
</evidence>
<organism evidence="2 3">
    <name type="scientific">Glossina palpalis gambiensis</name>
    <dbReference type="NCBI Taxonomy" id="67801"/>
    <lineage>
        <taxon>Eukaryota</taxon>
        <taxon>Metazoa</taxon>
        <taxon>Ecdysozoa</taxon>
        <taxon>Arthropoda</taxon>
        <taxon>Hexapoda</taxon>
        <taxon>Insecta</taxon>
        <taxon>Pterygota</taxon>
        <taxon>Neoptera</taxon>
        <taxon>Endopterygota</taxon>
        <taxon>Diptera</taxon>
        <taxon>Brachycera</taxon>
        <taxon>Muscomorpha</taxon>
        <taxon>Hippoboscoidea</taxon>
        <taxon>Glossinidae</taxon>
        <taxon>Glossina</taxon>
    </lineage>
</organism>
<evidence type="ECO:0000313" key="3">
    <source>
        <dbReference type="Proteomes" id="UP000092460"/>
    </source>
</evidence>
<protein>
    <submittedName>
        <fullName evidence="2">Uncharacterized protein</fullName>
    </submittedName>
</protein>
<keyword evidence="3" id="KW-1185">Reference proteome</keyword>
<dbReference type="VEuPathDB" id="VectorBase:GPPI018543"/>
<reference evidence="3" key="1">
    <citation type="submission" date="2015-01" db="EMBL/GenBank/DDBJ databases">
        <authorList>
            <person name="Aksoy S."/>
            <person name="Warren W."/>
            <person name="Wilson R.K."/>
        </authorList>
    </citation>
    <scope>NUCLEOTIDE SEQUENCE [LARGE SCALE GENOMIC DNA]</scope>
    <source>
        <strain evidence="3">IAEA</strain>
    </source>
</reference>
<dbReference type="EnsemblMetazoa" id="GPPI018543-RA">
    <property type="protein sequence ID" value="GPPI018543-PA"/>
    <property type="gene ID" value="GPPI018543"/>
</dbReference>
<feature type="transmembrane region" description="Helical" evidence="1">
    <location>
        <begin position="46"/>
        <end position="66"/>
    </location>
</feature>
<keyword evidence="1" id="KW-0812">Transmembrane</keyword>
<name>A0A1B0B4H5_9MUSC</name>
<evidence type="ECO:0000256" key="1">
    <source>
        <dbReference type="SAM" id="Phobius"/>
    </source>
</evidence>
<dbReference type="AlphaFoldDB" id="A0A1B0B4H5"/>
<accession>A0A1B0B4H5</accession>
<reference evidence="2" key="2">
    <citation type="submission" date="2020-05" db="UniProtKB">
        <authorList>
            <consortium name="EnsemblMetazoa"/>
        </authorList>
    </citation>
    <scope>IDENTIFICATION</scope>
    <source>
        <strain evidence="2">IAEA</strain>
    </source>
</reference>
<keyword evidence="1" id="KW-0472">Membrane</keyword>
<feature type="transmembrane region" description="Helical" evidence="1">
    <location>
        <begin position="21"/>
        <end position="40"/>
    </location>
</feature>
<dbReference type="EMBL" id="JXJN01008310">
    <property type="status" value="NOT_ANNOTATED_CDS"/>
    <property type="molecule type" value="Genomic_DNA"/>
</dbReference>
<keyword evidence="1" id="KW-1133">Transmembrane helix</keyword>
<sequence length="75" mass="8852">TTCDFNKRNRLKISHGLALKLKIWHYLVLSLLQINMNFVNNSYKTLFLPTTTLFIVILKYSVVSYVDSRFCNDKH</sequence>